<proteinExistence type="predicted"/>
<dbReference type="OMA" id="NDICFAC"/>
<dbReference type="KEGG" id="spu:105439618"/>
<evidence type="ECO:0000256" key="1">
    <source>
        <dbReference type="PROSITE-ProRule" id="PRU00047"/>
    </source>
</evidence>
<keyword evidence="1" id="KW-0479">Metal-binding</keyword>
<dbReference type="SMART" id="SM00343">
    <property type="entry name" value="ZnF_C2HC"/>
    <property type="match status" value="1"/>
</dbReference>
<evidence type="ECO:0000313" key="4">
    <source>
        <dbReference type="EnsemblMetazoa" id="XP_030839464"/>
    </source>
</evidence>
<dbReference type="OrthoDB" id="6154445at2759"/>
<dbReference type="Gene3D" id="4.10.60.10">
    <property type="entry name" value="Zinc finger, CCHC-type"/>
    <property type="match status" value="1"/>
</dbReference>
<feature type="region of interest" description="Disordered" evidence="2">
    <location>
        <begin position="117"/>
        <end position="191"/>
    </location>
</feature>
<keyword evidence="1" id="KW-0863">Zinc-finger</keyword>
<evidence type="ECO:0000313" key="5">
    <source>
        <dbReference type="Proteomes" id="UP000007110"/>
    </source>
</evidence>
<dbReference type="InterPro" id="IPR001878">
    <property type="entry name" value="Znf_CCHC"/>
</dbReference>
<dbReference type="SUPFAM" id="SSF57756">
    <property type="entry name" value="Retrovirus zinc finger-like domains"/>
    <property type="match status" value="1"/>
</dbReference>
<dbReference type="Pfam" id="PF00098">
    <property type="entry name" value="zf-CCHC"/>
    <property type="match status" value="1"/>
</dbReference>
<organism evidence="4 5">
    <name type="scientific">Strongylocentrotus purpuratus</name>
    <name type="common">Purple sea urchin</name>
    <dbReference type="NCBI Taxonomy" id="7668"/>
    <lineage>
        <taxon>Eukaryota</taxon>
        <taxon>Metazoa</taxon>
        <taxon>Echinodermata</taxon>
        <taxon>Eleutherozoa</taxon>
        <taxon>Echinozoa</taxon>
        <taxon>Echinoidea</taxon>
        <taxon>Euechinoidea</taxon>
        <taxon>Echinacea</taxon>
        <taxon>Camarodonta</taxon>
        <taxon>Echinidea</taxon>
        <taxon>Strongylocentrotidae</taxon>
        <taxon>Strongylocentrotus</taxon>
    </lineage>
</organism>
<dbReference type="AlphaFoldDB" id="A0A7M7NPV6"/>
<dbReference type="PROSITE" id="PS50158">
    <property type="entry name" value="ZF_CCHC"/>
    <property type="match status" value="1"/>
</dbReference>
<feature type="region of interest" description="Disordered" evidence="2">
    <location>
        <begin position="202"/>
        <end position="221"/>
    </location>
</feature>
<sequence>MANDAGGVGDHNPQFVNFTDENISDIVREAVGGVKSYIDEALAQQKENTIKSIETFKIAYVLRSRAYRKERIASATLELSKVEEEIAKRNKLIRIADKSEDGWKVVDEYLSEELASDSDDEKKIRAAQSRAASKRRRTKAPKGKTPYQRVRRPMAPESHPNPESGSFRRYLTQSRPQLGQAGGGFRQPRGTDLCFACGKPGHWRRNCQSNVGGKSKDGSSF</sequence>
<keyword evidence="5" id="KW-1185">Reference proteome</keyword>
<reference evidence="5" key="1">
    <citation type="submission" date="2015-02" db="EMBL/GenBank/DDBJ databases">
        <title>Genome sequencing for Strongylocentrotus purpuratus.</title>
        <authorList>
            <person name="Murali S."/>
            <person name="Liu Y."/>
            <person name="Vee V."/>
            <person name="English A."/>
            <person name="Wang M."/>
            <person name="Skinner E."/>
            <person name="Han Y."/>
            <person name="Muzny D.M."/>
            <person name="Worley K.C."/>
            <person name="Gibbs R.A."/>
        </authorList>
    </citation>
    <scope>NUCLEOTIDE SEQUENCE</scope>
</reference>
<dbReference type="InParanoid" id="A0A7M7NPV6"/>
<protein>
    <recommendedName>
        <fullName evidence="3">CCHC-type domain-containing protein</fullName>
    </recommendedName>
</protein>
<dbReference type="Proteomes" id="UP000007110">
    <property type="component" value="Unassembled WGS sequence"/>
</dbReference>
<dbReference type="GeneID" id="105439618"/>
<accession>A0A7M7NPV6</accession>
<dbReference type="EnsemblMetazoa" id="XM_030983604">
    <property type="protein sequence ID" value="XP_030839464"/>
    <property type="gene ID" value="LOC105439618"/>
</dbReference>
<reference evidence="4" key="2">
    <citation type="submission" date="2021-01" db="UniProtKB">
        <authorList>
            <consortium name="EnsemblMetazoa"/>
        </authorList>
    </citation>
    <scope>IDENTIFICATION</scope>
</reference>
<dbReference type="GO" id="GO:0003676">
    <property type="term" value="F:nucleic acid binding"/>
    <property type="evidence" value="ECO:0007669"/>
    <property type="project" value="InterPro"/>
</dbReference>
<name>A0A7M7NPV6_STRPU</name>
<evidence type="ECO:0000256" key="2">
    <source>
        <dbReference type="SAM" id="MobiDB-lite"/>
    </source>
</evidence>
<keyword evidence="1" id="KW-0862">Zinc</keyword>
<dbReference type="RefSeq" id="XP_030839464.1">
    <property type="nucleotide sequence ID" value="XM_030983604.1"/>
</dbReference>
<feature type="domain" description="CCHC-type" evidence="3">
    <location>
        <begin position="194"/>
        <end position="209"/>
    </location>
</feature>
<feature type="compositionally biased region" description="Basic residues" evidence="2">
    <location>
        <begin position="132"/>
        <end position="142"/>
    </location>
</feature>
<dbReference type="InterPro" id="IPR036875">
    <property type="entry name" value="Znf_CCHC_sf"/>
</dbReference>
<evidence type="ECO:0000259" key="3">
    <source>
        <dbReference type="PROSITE" id="PS50158"/>
    </source>
</evidence>
<dbReference type="GO" id="GO:0008270">
    <property type="term" value="F:zinc ion binding"/>
    <property type="evidence" value="ECO:0007669"/>
    <property type="project" value="UniProtKB-KW"/>
</dbReference>